<proteinExistence type="inferred from homology"/>
<evidence type="ECO:0000256" key="4">
    <source>
        <dbReference type="ARBA" id="ARBA00022975"/>
    </source>
</evidence>
<dbReference type="PROSITE" id="PS00156">
    <property type="entry name" value="OMPDECASE"/>
    <property type="match status" value="1"/>
</dbReference>
<dbReference type="Proteomes" id="UP000823485">
    <property type="component" value="Unassembled WGS sequence"/>
</dbReference>
<dbReference type="Gene3D" id="3.20.20.70">
    <property type="entry name" value="Aldolase class I"/>
    <property type="match status" value="1"/>
</dbReference>
<dbReference type="PANTHER" id="PTHR32119:SF2">
    <property type="entry name" value="OROTIDINE 5'-PHOSPHATE DECARBOXYLASE"/>
    <property type="match status" value="1"/>
</dbReference>
<keyword evidence="3 7" id="KW-0210">Decarboxylase</keyword>
<dbReference type="NCBIfam" id="TIGR01740">
    <property type="entry name" value="pyrF"/>
    <property type="match status" value="1"/>
</dbReference>
<evidence type="ECO:0000256" key="8">
    <source>
        <dbReference type="RuleBase" id="RU000512"/>
    </source>
</evidence>
<evidence type="ECO:0000256" key="7">
    <source>
        <dbReference type="HAMAP-Rule" id="MF_01200"/>
    </source>
</evidence>
<feature type="domain" description="Orotidine 5'-phosphate decarboxylase" evidence="9">
    <location>
        <begin position="10"/>
        <end position="235"/>
    </location>
</feature>
<evidence type="ECO:0000256" key="3">
    <source>
        <dbReference type="ARBA" id="ARBA00022793"/>
    </source>
</evidence>
<organism evidence="10 11">
    <name type="scientific">Siminovitchia thermophila</name>
    <dbReference type="NCBI Taxonomy" id="1245522"/>
    <lineage>
        <taxon>Bacteria</taxon>
        <taxon>Bacillati</taxon>
        <taxon>Bacillota</taxon>
        <taxon>Bacilli</taxon>
        <taxon>Bacillales</taxon>
        <taxon>Bacillaceae</taxon>
        <taxon>Siminovitchia</taxon>
    </lineage>
</organism>
<feature type="binding site" evidence="7">
    <location>
        <position position="190"/>
    </location>
    <ligand>
        <name>substrate</name>
    </ligand>
</feature>
<evidence type="ECO:0000256" key="2">
    <source>
        <dbReference type="ARBA" id="ARBA00004861"/>
    </source>
</evidence>
<dbReference type="GO" id="GO:0004590">
    <property type="term" value="F:orotidine-5'-phosphate decarboxylase activity"/>
    <property type="evidence" value="ECO:0007669"/>
    <property type="project" value="UniProtKB-EC"/>
</dbReference>
<dbReference type="EMBL" id="JAFBFH010000016">
    <property type="protein sequence ID" value="MBM7715604.1"/>
    <property type="molecule type" value="Genomic_DNA"/>
</dbReference>
<comment type="catalytic activity">
    <reaction evidence="6 7 8">
        <text>orotidine 5'-phosphate + H(+) = UMP + CO2</text>
        <dbReference type="Rhea" id="RHEA:11596"/>
        <dbReference type="ChEBI" id="CHEBI:15378"/>
        <dbReference type="ChEBI" id="CHEBI:16526"/>
        <dbReference type="ChEBI" id="CHEBI:57538"/>
        <dbReference type="ChEBI" id="CHEBI:57865"/>
        <dbReference type="EC" id="4.1.1.23"/>
    </reaction>
</comment>
<evidence type="ECO:0000256" key="5">
    <source>
        <dbReference type="ARBA" id="ARBA00023239"/>
    </source>
</evidence>
<gene>
    <name evidence="7" type="primary">pyrF</name>
    <name evidence="10" type="ORF">JOC94_002593</name>
</gene>
<evidence type="ECO:0000259" key="9">
    <source>
        <dbReference type="SMART" id="SM00934"/>
    </source>
</evidence>
<feature type="binding site" evidence="7">
    <location>
        <position position="16"/>
    </location>
    <ligand>
        <name>substrate</name>
    </ligand>
</feature>
<keyword evidence="4 7" id="KW-0665">Pyrimidine biosynthesis</keyword>
<feature type="active site" description="Proton donor" evidence="7">
    <location>
        <position position="67"/>
    </location>
</feature>
<dbReference type="NCBIfam" id="NF001273">
    <property type="entry name" value="PRK00230.1"/>
    <property type="match status" value="1"/>
</dbReference>
<dbReference type="Pfam" id="PF00215">
    <property type="entry name" value="OMPdecase"/>
    <property type="match status" value="1"/>
</dbReference>
<dbReference type="InterPro" id="IPR014732">
    <property type="entry name" value="OMPdecase"/>
</dbReference>
<dbReference type="HAMAP" id="MF_01200_B">
    <property type="entry name" value="OMPdecase_type1_B"/>
    <property type="match status" value="1"/>
</dbReference>
<dbReference type="RefSeq" id="WP_077111787.1">
    <property type="nucleotide sequence ID" value="NZ_JAFBFH010000016.1"/>
</dbReference>
<comment type="subunit">
    <text evidence="7">Homodimer.</text>
</comment>
<feature type="binding site" evidence="7">
    <location>
        <position position="128"/>
    </location>
    <ligand>
        <name>substrate</name>
    </ligand>
</feature>
<feature type="binding site" evidence="7">
    <location>
        <position position="220"/>
    </location>
    <ligand>
        <name>substrate</name>
    </ligand>
</feature>
<dbReference type="InterPro" id="IPR013785">
    <property type="entry name" value="Aldolase_TIM"/>
</dbReference>
<dbReference type="SMART" id="SM00934">
    <property type="entry name" value="OMPdecase"/>
    <property type="match status" value="1"/>
</dbReference>
<name>A0ABS2R7L1_9BACI</name>
<evidence type="ECO:0000256" key="6">
    <source>
        <dbReference type="ARBA" id="ARBA00049157"/>
    </source>
</evidence>
<comment type="caution">
    <text evidence="10">The sequence shown here is derived from an EMBL/GenBank/DDBJ whole genome shotgun (WGS) entry which is preliminary data.</text>
</comment>
<keyword evidence="5 7" id="KW-0456">Lyase</keyword>
<dbReference type="CDD" id="cd04725">
    <property type="entry name" value="OMP_decarboxylase_like"/>
    <property type="match status" value="1"/>
</dbReference>
<comment type="pathway">
    <text evidence="2 7 8">Pyrimidine metabolism; UMP biosynthesis via de novo pathway; UMP from orotate: step 2/2.</text>
</comment>
<dbReference type="EC" id="4.1.1.23" evidence="7"/>
<dbReference type="InterPro" id="IPR001754">
    <property type="entry name" value="OMPdeCOase_dom"/>
</dbReference>
<dbReference type="InterPro" id="IPR047596">
    <property type="entry name" value="OMPdecase_bac"/>
</dbReference>
<feature type="binding site" evidence="7">
    <location>
        <position position="38"/>
    </location>
    <ligand>
        <name>substrate</name>
    </ligand>
</feature>
<sequence>MANVLSKENRPIIALDFPGKDEAVDFLRLFPGEELFVKVGMELYYQTGADFIKELKRAGHSVFLDLKLHDIPNTVYRAMKVLAKLDIDMVNVHAAGGSKMMEAAVHGLEDGSGTGRSRPAIIAVTQLTSTSEEQMKTEQLVDRPLQKSVLHYALLAKRAGLDGVVCSAHEAGLIADEAGSSFLRVTPGIRPEGHATDDQKRVVTPKEARKIGASLIVVGRPITRADQPRSAYQKVLKEWEMGR</sequence>
<dbReference type="PANTHER" id="PTHR32119">
    <property type="entry name" value="OROTIDINE 5'-PHOSPHATE DECARBOXYLASE"/>
    <property type="match status" value="1"/>
</dbReference>
<feature type="binding site" evidence="7">
    <location>
        <begin position="65"/>
        <end position="74"/>
    </location>
    <ligand>
        <name>substrate</name>
    </ligand>
</feature>
<feature type="binding site" evidence="7">
    <location>
        <position position="219"/>
    </location>
    <ligand>
        <name>substrate</name>
    </ligand>
</feature>
<dbReference type="InterPro" id="IPR018089">
    <property type="entry name" value="OMPdecase_AS"/>
</dbReference>
<protein>
    <recommendedName>
        <fullName evidence="7">Orotidine 5'-phosphate decarboxylase</fullName>
        <ecNumber evidence="7">4.1.1.23</ecNumber>
    </recommendedName>
    <alternativeName>
        <fullName evidence="7">OMP decarboxylase</fullName>
        <shortName evidence="7">OMPDCase</shortName>
        <shortName evidence="7">OMPdecase</shortName>
    </alternativeName>
</protein>
<comment type="function">
    <text evidence="1 7">Catalyzes the decarboxylation of orotidine 5'-monophosphate (OMP) to uridine 5'-monophosphate (UMP).</text>
</comment>
<accession>A0ABS2R7L1</accession>
<reference evidence="10 11" key="1">
    <citation type="submission" date="2021-01" db="EMBL/GenBank/DDBJ databases">
        <title>Genomic Encyclopedia of Type Strains, Phase IV (KMG-IV): sequencing the most valuable type-strain genomes for metagenomic binning, comparative biology and taxonomic classification.</title>
        <authorList>
            <person name="Goeker M."/>
        </authorList>
    </citation>
    <scope>NUCLEOTIDE SEQUENCE [LARGE SCALE GENOMIC DNA]</scope>
    <source>
        <strain evidence="10 11">DSM 105453</strain>
    </source>
</reference>
<dbReference type="InterPro" id="IPR011060">
    <property type="entry name" value="RibuloseP-bd_barrel"/>
</dbReference>
<evidence type="ECO:0000313" key="11">
    <source>
        <dbReference type="Proteomes" id="UP000823485"/>
    </source>
</evidence>
<evidence type="ECO:0000313" key="10">
    <source>
        <dbReference type="EMBL" id="MBM7715604.1"/>
    </source>
</evidence>
<dbReference type="SUPFAM" id="SSF51366">
    <property type="entry name" value="Ribulose-phoshate binding barrel"/>
    <property type="match status" value="1"/>
</dbReference>
<keyword evidence="11" id="KW-1185">Reference proteome</keyword>
<comment type="similarity">
    <text evidence="7">Belongs to the OMP decarboxylase family. Type 1 subfamily.</text>
</comment>
<evidence type="ECO:0000256" key="1">
    <source>
        <dbReference type="ARBA" id="ARBA00002356"/>
    </source>
</evidence>
<feature type="binding site" evidence="7">
    <location>
        <position position="199"/>
    </location>
    <ligand>
        <name>substrate</name>
    </ligand>
</feature>